<feature type="domain" description="Outer membrane protein beta-barrel" evidence="7">
    <location>
        <begin position="10"/>
        <end position="165"/>
    </location>
</feature>
<comment type="caution">
    <text evidence="8">The sequence shown here is derived from an EMBL/GenBank/DDBJ whole genome shotgun (WGS) entry which is preliminary data.</text>
</comment>
<reference evidence="8 9" key="1">
    <citation type="journal article" date="2015" name="Appl. Environ. Microbiol.">
        <title>The Enterobacterium Trabulsiella odontotermitis Presents Novel Adaptations Related to Its Association with Fungus-Growing Termites.</title>
        <authorList>
            <person name="Sapountzis P."/>
            <person name="Gruntjes T."/>
            <person name="Otani S."/>
            <person name="Estevez J."/>
            <person name="da Costa R.R."/>
            <person name="Plunkett G.3rd."/>
            <person name="Perna N.T."/>
            <person name="Poulsen M."/>
        </authorList>
    </citation>
    <scope>NUCLEOTIDE SEQUENCE [LARGE SCALE GENOMIC DNA]</scope>
    <source>
        <strain evidence="8 9">12</strain>
    </source>
</reference>
<evidence type="ECO:0000256" key="1">
    <source>
        <dbReference type="ARBA" id="ARBA00004571"/>
    </source>
</evidence>
<evidence type="ECO:0000256" key="2">
    <source>
        <dbReference type="ARBA" id="ARBA00022452"/>
    </source>
</evidence>
<dbReference type="Gene3D" id="2.40.160.20">
    <property type="match status" value="1"/>
</dbReference>
<name>A0A0L0GVI1_9ENTR</name>
<dbReference type="EMBL" id="JNGI01000073">
    <property type="protein sequence ID" value="KNC92746.1"/>
    <property type="molecule type" value="Genomic_DNA"/>
</dbReference>
<keyword evidence="9" id="KW-1185">Reference proteome</keyword>
<dbReference type="Proteomes" id="UP000037393">
    <property type="component" value="Unassembled WGS sequence"/>
</dbReference>
<dbReference type="PATRIC" id="fig|379893.4.peg.4494"/>
<feature type="signal peptide" evidence="6">
    <location>
        <begin position="1"/>
        <end position="22"/>
    </location>
</feature>
<dbReference type="Pfam" id="PF13505">
    <property type="entry name" value="OMP_b-brl"/>
    <property type="match status" value="1"/>
</dbReference>
<evidence type="ECO:0000256" key="6">
    <source>
        <dbReference type="SAM" id="SignalP"/>
    </source>
</evidence>
<evidence type="ECO:0000256" key="3">
    <source>
        <dbReference type="ARBA" id="ARBA00022692"/>
    </source>
</evidence>
<dbReference type="GO" id="GO:0044384">
    <property type="term" value="C:host outer membrane"/>
    <property type="evidence" value="ECO:0007669"/>
    <property type="project" value="InterPro"/>
</dbReference>
<keyword evidence="2" id="KW-1134">Transmembrane beta strand</keyword>
<dbReference type="PROSITE" id="PS00695">
    <property type="entry name" value="ENT_VIR_OMP_2"/>
    <property type="match status" value="1"/>
</dbReference>
<dbReference type="OrthoDB" id="6627215at2"/>
<organism evidence="8 9">
    <name type="scientific">Trabulsiella odontotermitis</name>
    <dbReference type="NCBI Taxonomy" id="379893"/>
    <lineage>
        <taxon>Bacteria</taxon>
        <taxon>Pseudomonadati</taxon>
        <taxon>Pseudomonadota</taxon>
        <taxon>Gammaproteobacteria</taxon>
        <taxon>Enterobacterales</taxon>
        <taxon>Enterobacteriaceae</taxon>
        <taxon>Trabulsiella</taxon>
    </lineage>
</organism>
<gene>
    <name evidence="8" type="ORF">GM31_22175</name>
</gene>
<evidence type="ECO:0000256" key="5">
    <source>
        <dbReference type="ARBA" id="ARBA00023136"/>
    </source>
</evidence>
<dbReference type="InterPro" id="IPR027385">
    <property type="entry name" value="Beta-barrel_OMP"/>
</dbReference>
<dbReference type="InterPro" id="IPR051723">
    <property type="entry name" value="Bact_OM_Invasion-Related"/>
</dbReference>
<dbReference type="RefSeq" id="WP_049857344.1">
    <property type="nucleotide sequence ID" value="NZ_JNGI01000073.1"/>
</dbReference>
<sequence>MKKLMFTLPLLAGLTAVHPAMAAMDGNDIISLGYAQQHSDRAGTLHGFRLGDNHSFADNWGLNTSASWTMKDGGDNGESNLVSLLTGPSYQINDMLGLYAQAGPAFFHEDALGTKWGYGYGAGLQITPRPDINITVGYEGSDFSSDHTSGSLDTNGWNLGVGYRF</sequence>
<evidence type="ECO:0000313" key="8">
    <source>
        <dbReference type="EMBL" id="KNC92746.1"/>
    </source>
</evidence>
<dbReference type="AlphaFoldDB" id="A0A0L0GVI1"/>
<dbReference type="InterPro" id="IPR011250">
    <property type="entry name" value="OMP/PagP_B-barrel"/>
</dbReference>
<evidence type="ECO:0000259" key="7">
    <source>
        <dbReference type="Pfam" id="PF13505"/>
    </source>
</evidence>
<evidence type="ECO:0000256" key="4">
    <source>
        <dbReference type="ARBA" id="ARBA00022729"/>
    </source>
</evidence>
<protein>
    <recommendedName>
        <fullName evidence="7">Outer membrane protein beta-barrel domain-containing protein</fullName>
    </recommendedName>
</protein>
<dbReference type="SUPFAM" id="SSF56925">
    <property type="entry name" value="OMPA-like"/>
    <property type="match status" value="1"/>
</dbReference>
<dbReference type="PANTHER" id="PTHR35892:SF2">
    <property type="entry name" value="OUTER MEMBRANE PROTEIN PAGN"/>
    <property type="match status" value="1"/>
</dbReference>
<dbReference type="InterPro" id="IPR000758">
    <property type="entry name" value="Enterovir_OMP"/>
</dbReference>
<keyword evidence="5" id="KW-0472">Membrane</keyword>
<dbReference type="GO" id="GO:0009279">
    <property type="term" value="C:cell outer membrane"/>
    <property type="evidence" value="ECO:0007669"/>
    <property type="project" value="UniProtKB-SubCell"/>
</dbReference>
<feature type="chain" id="PRO_5005539629" description="Outer membrane protein beta-barrel domain-containing protein" evidence="6">
    <location>
        <begin position="23"/>
        <end position="165"/>
    </location>
</feature>
<comment type="subcellular location">
    <subcellularLocation>
        <location evidence="1">Cell outer membrane</location>
        <topology evidence="1">Multi-pass membrane protein</topology>
    </subcellularLocation>
</comment>
<proteinExistence type="predicted"/>
<accession>A0A0L0GVI1</accession>
<evidence type="ECO:0000313" key="9">
    <source>
        <dbReference type="Proteomes" id="UP000037393"/>
    </source>
</evidence>
<dbReference type="PANTHER" id="PTHR35892">
    <property type="entry name" value="OUTER MEMBRANE PROTEIN PAGN-RELATED"/>
    <property type="match status" value="1"/>
</dbReference>
<keyword evidence="4 6" id="KW-0732">Signal</keyword>
<keyword evidence="3" id="KW-0812">Transmembrane</keyword>
<dbReference type="PRINTS" id="PR00316">
    <property type="entry name" value="ENTEROVIROMP"/>
</dbReference>